<dbReference type="GO" id="GO:0003678">
    <property type="term" value="F:DNA helicase activity"/>
    <property type="evidence" value="ECO:0007669"/>
    <property type="project" value="InterPro"/>
</dbReference>
<keyword evidence="2" id="KW-0347">Helicase</keyword>
<sequence length="375" mass="41030">MIRPGQERAEQHIGLAYAITAHGAQGASETFAIALEGTEGNRKQMAGFESAYVALSRMKQHVQVYTDNRQGWTDAINNAVQKGTAHDVLEPKSDREVMNAERLFSTARELRDVVAGRAVLRQAGLAGGDSPARFIAPGRKYPQPYVALPAFDRNGKSAGIWLNPLTTDDGNGLRGFSGEGRVKGSGDAQFVALQGSRNGESLLADNMQDGVRIARDNPDSGVVVRIAGEGRPWNPRTITGGRVWGDIPDNSVQPGAGNGEPVTAEVLAQRQAEEAIRRETERRADEIVRKMAENKPDLPDGKTEQAVRDIAGLERDRSAISEREAALPESVLREPQRVREAVREVARENLLQERLQQMERDMVRDLQKEKTLGGD</sequence>
<evidence type="ECO:0000313" key="2">
    <source>
        <dbReference type="EMBL" id="EFD6887898.1"/>
    </source>
</evidence>
<proteinExistence type="predicted"/>
<dbReference type="GO" id="GO:0005524">
    <property type="term" value="F:ATP binding"/>
    <property type="evidence" value="ECO:0007669"/>
    <property type="project" value="InterPro"/>
</dbReference>
<evidence type="ECO:0000259" key="1">
    <source>
        <dbReference type="Pfam" id="PF07057"/>
    </source>
</evidence>
<comment type="caution">
    <text evidence="2">The sequence shown here is derived from an EMBL/GenBank/DDBJ whole genome shotgun (WGS) entry which is preliminary data.</text>
</comment>
<dbReference type="GO" id="GO:0016818">
    <property type="term" value="F:hydrolase activity, acting on acid anhydrides, in phosphorus-containing anhydrides"/>
    <property type="evidence" value="ECO:0007669"/>
    <property type="project" value="InterPro"/>
</dbReference>
<accession>A0A8S7LEQ8</accession>
<dbReference type="EMBL" id="AASKVF010000118">
    <property type="protein sequence ID" value="EFD6887898.1"/>
    <property type="molecule type" value="Genomic_DNA"/>
</dbReference>
<keyword evidence="2" id="KW-0067">ATP-binding</keyword>
<reference evidence="2 3" key="1">
    <citation type="submission" date="2019-08" db="EMBL/GenBank/DDBJ databases">
        <authorList>
            <consortium name="NARMS: The National Antimicrobial Resistance Monitoring System"/>
        </authorList>
    </citation>
    <scope>NUCLEOTIDE SEQUENCE [LARGE SCALE GENOMIC DNA]</scope>
    <source>
        <strain evidence="2 3">19MD07CB01-EC</strain>
    </source>
</reference>
<protein>
    <submittedName>
        <fullName evidence="2">DNA helicase</fullName>
    </submittedName>
</protein>
<feature type="domain" description="DNA helicase TraI type C-terminal" evidence="1">
    <location>
        <begin position="84"/>
        <end position="241"/>
    </location>
</feature>
<dbReference type="SUPFAM" id="SSF52540">
    <property type="entry name" value="P-loop containing nucleoside triphosphate hydrolases"/>
    <property type="match status" value="1"/>
</dbReference>
<dbReference type="InterPro" id="IPR027417">
    <property type="entry name" value="P-loop_NTPase"/>
</dbReference>
<dbReference type="GO" id="GO:0003677">
    <property type="term" value="F:DNA binding"/>
    <property type="evidence" value="ECO:0007669"/>
    <property type="project" value="InterPro"/>
</dbReference>
<dbReference type="AlphaFoldDB" id="A0A8S7LEQ8"/>
<dbReference type="InterPro" id="IPR009767">
    <property type="entry name" value="DNA_helicase_TraI_C"/>
</dbReference>
<keyword evidence="2" id="KW-0378">Hydrolase</keyword>
<dbReference type="CDD" id="cd18809">
    <property type="entry name" value="SF1_C_RecD"/>
    <property type="match status" value="1"/>
</dbReference>
<evidence type="ECO:0000313" key="3">
    <source>
        <dbReference type="Proteomes" id="UP000531962"/>
    </source>
</evidence>
<dbReference type="Gene3D" id="6.10.140.290">
    <property type="match status" value="1"/>
</dbReference>
<organism evidence="2 3">
    <name type="scientific">Escherichia coli</name>
    <dbReference type="NCBI Taxonomy" id="562"/>
    <lineage>
        <taxon>Bacteria</taxon>
        <taxon>Pseudomonadati</taxon>
        <taxon>Pseudomonadota</taxon>
        <taxon>Gammaproteobacteria</taxon>
        <taxon>Enterobacterales</taxon>
        <taxon>Enterobacteriaceae</taxon>
        <taxon>Escherichia</taxon>
    </lineage>
</organism>
<dbReference type="Pfam" id="PF07057">
    <property type="entry name" value="TraI_C"/>
    <property type="match status" value="1"/>
</dbReference>
<dbReference type="Proteomes" id="UP000531962">
    <property type="component" value="Unassembled WGS sequence"/>
</dbReference>
<keyword evidence="2" id="KW-0547">Nucleotide-binding</keyword>
<gene>
    <name evidence="2" type="ORF">FZU14_27935</name>
</gene>
<name>A0A8S7LEQ8_ECOLX</name>